<evidence type="ECO:0000259" key="2">
    <source>
        <dbReference type="PROSITE" id="PS50206"/>
    </source>
</evidence>
<dbReference type="EMBL" id="BTPE01000005">
    <property type="protein sequence ID" value="GMQ33406.1"/>
    <property type="molecule type" value="Genomic_DNA"/>
</dbReference>
<protein>
    <recommendedName>
        <fullName evidence="2">Rhodanese domain-containing protein</fullName>
    </recommendedName>
</protein>
<dbReference type="InterPro" id="IPR036873">
    <property type="entry name" value="Rhodanese-like_dom_sf"/>
</dbReference>
<dbReference type="CDD" id="cd00158">
    <property type="entry name" value="RHOD"/>
    <property type="match status" value="1"/>
</dbReference>
<dbReference type="SMART" id="SM00450">
    <property type="entry name" value="RHOD"/>
    <property type="match status" value="1"/>
</dbReference>
<keyword evidence="4" id="KW-1185">Reference proteome</keyword>
<organism evidence="3 4">
    <name type="scientific">Algoriphagus taiwanensis</name>
    <dbReference type="NCBI Taxonomy" id="1445656"/>
    <lineage>
        <taxon>Bacteria</taxon>
        <taxon>Pseudomonadati</taxon>
        <taxon>Bacteroidota</taxon>
        <taxon>Cytophagia</taxon>
        <taxon>Cytophagales</taxon>
        <taxon>Cyclobacteriaceae</taxon>
        <taxon>Algoriphagus</taxon>
    </lineage>
</organism>
<evidence type="ECO:0000313" key="3">
    <source>
        <dbReference type="EMBL" id="GMQ33406.1"/>
    </source>
</evidence>
<dbReference type="InterPro" id="IPR001763">
    <property type="entry name" value="Rhodanese-like_dom"/>
</dbReference>
<proteinExistence type="predicted"/>
<dbReference type="SUPFAM" id="SSF52821">
    <property type="entry name" value="Rhodanese/Cell cycle control phosphatase"/>
    <property type="match status" value="1"/>
</dbReference>
<accession>A0ABQ6Q0L5</accession>
<dbReference type="Gene3D" id="3.40.250.10">
    <property type="entry name" value="Rhodanese-like domain"/>
    <property type="match status" value="1"/>
</dbReference>
<dbReference type="PROSITE" id="PS50206">
    <property type="entry name" value="RHODANESE_3"/>
    <property type="match status" value="1"/>
</dbReference>
<dbReference type="RefSeq" id="WP_338228194.1">
    <property type="nucleotide sequence ID" value="NZ_BTPE01000005.1"/>
</dbReference>
<feature type="signal peptide" evidence="1">
    <location>
        <begin position="1"/>
        <end position="21"/>
    </location>
</feature>
<dbReference type="PANTHER" id="PTHR43031">
    <property type="entry name" value="FAD-DEPENDENT OXIDOREDUCTASE"/>
    <property type="match status" value="1"/>
</dbReference>
<gene>
    <name evidence="3" type="ORF">Ataiwa_16780</name>
</gene>
<evidence type="ECO:0000256" key="1">
    <source>
        <dbReference type="SAM" id="SignalP"/>
    </source>
</evidence>
<dbReference type="Pfam" id="PF00581">
    <property type="entry name" value="Rhodanese"/>
    <property type="match status" value="1"/>
</dbReference>
<sequence length="132" mass="14885">MKTKLLLIPFAVLLFVFSASAQEALQDSIQVISIEKFEKMSTKKKARILDVRTPEEVSEGHLTGALNINYLGETFAEEIEKLDKKKTYLLYCRSGSRTRKAADLMQDAGFKHVYMLEGGITAWKEAGKPIEK</sequence>
<feature type="domain" description="Rhodanese" evidence="2">
    <location>
        <begin position="42"/>
        <end position="132"/>
    </location>
</feature>
<dbReference type="PANTHER" id="PTHR43031:SF1">
    <property type="entry name" value="PYRIDINE NUCLEOTIDE-DISULPHIDE OXIDOREDUCTASE"/>
    <property type="match status" value="1"/>
</dbReference>
<name>A0ABQ6Q0L5_9BACT</name>
<evidence type="ECO:0000313" key="4">
    <source>
        <dbReference type="Proteomes" id="UP001307705"/>
    </source>
</evidence>
<comment type="caution">
    <text evidence="3">The sequence shown here is derived from an EMBL/GenBank/DDBJ whole genome shotgun (WGS) entry which is preliminary data.</text>
</comment>
<dbReference type="InterPro" id="IPR050229">
    <property type="entry name" value="GlpE_sulfurtransferase"/>
</dbReference>
<reference evidence="3 4" key="1">
    <citation type="submission" date="2023-08" db="EMBL/GenBank/DDBJ databases">
        <title>Draft genome sequence of Algoriphagus taiwanensis.</title>
        <authorList>
            <person name="Takatani N."/>
            <person name="Hosokawa M."/>
            <person name="Sawabe T."/>
        </authorList>
    </citation>
    <scope>NUCLEOTIDE SEQUENCE [LARGE SCALE GENOMIC DNA]</scope>
    <source>
        <strain evidence="3 4">JCM 19755</strain>
    </source>
</reference>
<feature type="chain" id="PRO_5046384336" description="Rhodanese domain-containing protein" evidence="1">
    <location>
        <begin position="22"/>
        <end position="132"/>
    </location>
</feature>
<keyword evidence="1" id="KW-0732">Signal</keyword>
<dbReference type="Proteomes" id="UP001307705">
    <property type="component" value="Unassembled WGS sequence"/>
</dbReference>